<dbReference type="RefSeq" id="WP_380773248.1">
    <property type="nucleotide sequence ID" value="NZ_JBHUEO010000017.1"/>
</dbReference>
<feature type="chain" id="PRO_5046636713" evidence="1">
    <location>
        <begin position="23"/>
        <end position="154"/>
    </location>
</feature>
<evidence type="ECO:0000313" key="3">
    <source>
        <dbReference type="Proteomes" id="UP001597301"/>
    </source>
</evidence>
<organism evidence="2 3">
    <name type="scientific">Siminovitchia sediminis</name>
    <dbReference type="NCBI Taxonomy" id="1274353"/>
    <lineage>
        <taxon>Bacteria</taxon>
        <taxon>Bacillati</taxon>
        <taxon>Bacillota</taxon>
        <taxon>Bacilli</taxon>
        <taxon>Bacillales</taxon>
        <taxon>Bacillaceae</taxon>
        <taxon>Siminovitchia</taxon>
    </lineage>
</organism>
<keyword evidence="3" id="KW-1185">Reference proteome</keyword>
<sequence>MRLNPMASFAAGILLAASISSAAYFSTKSEASTQESSKKSSITIEEMKTELESSGYIVQTTEEFDQFIENVKASKQKEQPKEAGKTVYRVVINVTDGMTSIDVGNMLVKGKIIEDAFKFTKEVEKRKVENRLRPGSYEVDSEMSQDEIINTIFK</sequence>
<keyword evidence="2" id="KW-0456">Lyase</keyword>
<dbReference type="Gene3D" id="3.30.1490.480">
    <property type="entry name" value="Endolytic murein transglycosylase"/>
    <property type="match status" value="1"/>
</dbReference>
<dbReference type="Proteomes" id="UP001597301">
    <property type="component" value="Unassembled WGS sequence"/>
</dbReference>
<keyword evidence="1" id="KW-0732">Signal</keyword>
<dbReference type="GO" id="GO:0016829">
    <property type="term" value="F:lyase activity"/>
    <property type="evidence" value="ECO:0007669"/>
    <property type="project" value="UniProtKB-KW"/>
</dbReference>
<protein>
    <submittedName>
        <fullName evidence="2">Aminodeoxychorismate lyase</fullName>
    </submittedName>
</protein>
<comment type="caution">
    <text evidence="2">The sequence shown here is derived from an EMBL/GenBank/DDBJ whole genome shotgun (WGS) entry which is preliminary data.</text>
</comment>
<gene>
    <name evidence="2" type="ORF">ACFSCZ_07610</name>
</gene>
<name>A0ABW4KFF5_9BACI</name>
<dbReference type="EMBL" id="JBHUEO010000017">
    <property type="protein sequence ID" value="MFD1706620.1"/>
    <property type="molecule type" value="Genomic_DNA"/>
</dbReference>
<evidence type="ECO:0000313" key="2">
    <source>
        <dbReference type="EMBL" id="MFD1706620.1"/>
    </source>
</evidence>
<reference evidence="3" key="1">
    <citation type="journal article" date="2019" name="Int. J. Syst. Evol. Microbiol.">
        <title>The Global Catalogue of Microorganisms (GCM) 10K type strain sequencing project: providing services to taxonomists for standard genome sequencing and annotation.</title>
        <authorList>
            <consortium name="The Broad Institute Genomics Platform"/>
            <consortium name="The Broad Institute Genome Sequencing Center for Infectious Disease"/>
            <person name="Wu L."/>
            <person name="Ma J."/>
        </authorList>
    </citation>
    <scope>NUCLEOTIDE SEQUENCE [LARGE SCALE GENOMIC DNA]</scope>
    <source>
        <strain evidence="3">CGMCC 1.12295</strain>
    </source>
</reference>
<proteinExistence type="predicted"/>
<accession>A0ABW4KFF5</accession>
<feature type="signal peptide" evidence="1">
    <location>
        <begin position="1"/>
        <end position="22"/>
    </location>
</feature>
<evidence type="ECO:0000256" key="1">
    <source>
        <dbReference type="SAM" id="SignalP"/>
    </source>
</evidence>